<evidence type="ECO:0000256" key="7">
    <source>
        <dbReference type="SAM" id="SignalP"/>
    </source>
</evidence>
<dbReference type="Pfam" id="PF14743">
    <property type="entry name" value="DNA_ligase_OB_2"/>
    <property type="match status" value="1"/>
</dbReference>
<feature type="signal peptide" evidence="7">
    <location>
        <begin position="1"/>
        <end position="27"/>
    </location>
</feature>
<organism evidence="9 10">
    <name type="scientific">Marinobacter halodurans</name>
    <dbReference type="NCBI Taxonomy" id="2528979"/>
    <lineage>
        <taxon>Bacteria</taxon>
        <taxon>Pseudomonadati</taxon>
        <taxon>Pseudomonadota</taxon>
        <taxon>Gammaproteobacteria</taxon>
        <taxon>Pseudomonadales</taxon>
        <taxon>Marinobacteraceae</taxon>
        <taxon>Marinobacter</taxon>
    </lineage>
</organism>
<comment type="catalytic activity">
    <reaction evidence="6">
        <text>ATP + (deoxyribonucleotide)n-3'-hydroxyl + 5'-phospho-(deoxyribonucleotide)m = (deoxyribonucleotide)n+m + AMP + diphosphate.</text>
        <dbReference type="EC" id="6.5.1.1"/>
    </reaction>
</comment>
<evidence type="ECO:0000259" key="8">
    <source>
        <dbReference type="PROSITE" id="PS50160"/>
    </source>
</evidence>
<dbReference type="InterPro" id="IPR012310">
    <property type="entry name" value="DNA_ligase_ATP-dep_cent"/>
</dbReference>
<dbReference type="CDD" id="cd08041">
    <property type="entry name" value="OBF_kDNA_ligase_like"/>
    <property type="match status" value="1"/>
</dbReference>
<keyword evidence="7" id="KW-0732">Signal</keyword>
<proteinExistence type="predicted"/>
<feature type="domain" description="ATP-dependent DNA ligase family profile" evidence="8">
    <location>
        <begin position="130"/>
        <end position="234"/>
    </location>
</feature>
<protein>
    <submittedName>
        <fullName evidence="9">DNA ligase</fullName>
    </submittedName>
</protein>
<keyword evidence="4" id="KW-0227">DNA damage</keyword>
<dbReference type="Pfam" id="PF01068">
    <property type="entry name" value="DNA_ligase_A_M"/>
    <property type="match status" value="1"/>
</dbReference>
<reference evidence="9 10" key="1">
    <citation type="submission" date="2019-02" db="EMBL/GenBank/DDBJ databases">
        <title>Marinobacter halodurans sp. nov., a marine bacterium isolated from sea tidal flat.</title>
        <authorList>
            <person name="Yoo Y."/>
            <person name="Lee D.W."/>
            <person name="Kim B.S."/>
            <person name="Kim J.-J."/>
        </authorList>
    </citation>
    <scope>NUCLEOTIDE SEQUENCE [LARGE SCALE GENOMIC DNA]</scope>
    <source>
        <strain evidence="9 10">YJ-S3-2</strain>
    </source>
</reference>
<evidence type="ECO:0000256" key="5">
    <source>
        <dbReference type="ARBA" id="ARBA00023204"/>
    </source>
</evidence>
<dbReference type="NCBIfam" id="NF006592">
    <property type="entry name" value="PRK09125.1"/>
    <property type="match status" value="1"/>
</dbReference>
<evidence type="ECO:0000256" key="2">
    <source>
        <dbReference type="ARBA" id="ARBA00022598"/>
    </source>
</evidence>
<sequence length="288" mass="32373">MPTPLYQRLLPFLCSLALLFPASELHAEKPQLTLAQVYEKGDALKGYWVSEKLDGVRAYWDGEHLISRQGHAFHPPVWFTRDFPEVPLDGELWMGRGTFSELSGVVRKLEPVDSEWRQVHYEIFDLPGSHRPFSERVARMRSLLKPSPSPYLAMIEQTPATTREALMARLDEVVDEGGEGLMLHRGGALYEAGRSDDLLKVKRYQDAEATVVGYSPGKGKYEGMLGALVVERSDGRRFKLGSGFSDEQRADPPAMGATVTYKYYGLTSTGLPRFASFMRVRDEEPVAE</sequence>
<dbReference type="CDD" id="cd07896">
    <property type="entry name" value="Adenylation_kDNA_ligase_like"/>
    <property type="match status" value="1"/>
</dbReference>
<accession>A0ABY1ZMK5</accession>
<dbReference type="InterPro" id="IPR012340">
    <property type="entry name" value="NA-bd_OB-fold"/>
</dbReference>
<keyword evidence="2 9" id="KW-0436">Ligase</keyword>
<dbReference type="Gene3D" id="2.40.50.140">
    <property type="entry name" value="Nucleic acid-binding proteins"/>
    <property type="match status" value="1"/>
</dbReference>
<evidence type="ECO:0000256" key="1">
    <source>
        <dbReference type="ARBA" id="ARBA00001968"/>
    </source>
</evidence>
<comment type="caution">
    <text evidence="9">The sequence shown here is derived from an EMBL/GenBank/DDBJ whole genome shotgun (WGS) entry which is preliminary data.</text>
</comment>
<dbReference type="Gene3D" id="3.30.1490.70">
    <property type="match status" value="1"/>
</dbReference>
<keyword evidence="10" id="KW-1185">Reference proteome</keyword>
<dbReference type="RefSeq" id="WP_131482037.1">
    <property type="nucleotide sequence ID" value="NZ_SJDL01000016.1"/>
</dbReference>
<gene>
    <name evidence="9" type="ORF">EZI54_11530</name>
</gene>
<evidence type="ECO:0000256" key="6">
    <source>
        <dbReference type="ARBA" id="ARBA00034003"/>
    </source>
</evidence>
<dbReference type="SUPFAM" id="SSF56091">
    <property type="entry name" value="DNA ligase/mRNA capping enzyme, catalytic domain"/>
    <property type="match status" value="1"/>
</dbReference>
<dbReference type="PROSITE" id="PS50160">
    <property type="entry name" value="DNA_LIGASE_A3"/>
    <property type="match status" value="1"/>
</dbReference>
<keyword evidence="3" id="KW-0235">DNA replication</keyword>
<dbReference type="InterPro" id="IPR029319">
    <property type="entry name" value="DNA_ligase_OB"/>
</dbReference>
<dbReference type="SUPFAM" id="SSF50249">
    <property type="entry name" value="Nucleic acid-binding proteins"/>
    <property type="match status" value="1"/>
</dbReference>
<evidence type="ECO:0000313" key="10">
    <source>
        <dbReference type="Proteomes" id="UP000313645"/>
    </source>
</evidence>
<comment type="cofactor">
    <cofactor evidence="1">
        <name>a divalent metal cation</name>
        <dbReference type="ChEBI" id="CHEBI:60240"/>
    </cofactor>
</comment>
<dbReference type="InterPro" id="IPR050326">
    <property type="entry name" value="NAD_dep_DNA_ligaseB"/>
</dbReference>
<evidence type="ECO:0000313" key="9">
    <source>
        <dbReference type="EMBL" id="TBW55450.1"/>
    </source>
</evidence>
<dbReference type="PANTHER" id="PTHR47810">
    <property type="entry name" value="DNA LIGASE"/>
    <property type="match status" value="1"/>
</dbReference>
<evidence type="ECO:0000256" key="3">
    <source>
        <dbReference type="ARBA" id="ARBA00022705"/>
    </source>
</evidence>
<evidence type="ECO:0000256" key="4">
    <source>
        <dbReference type="ARBA" id="ARBA00022763"/>
    </source>
</evidence>
<dbReference type="GO" id="GO:0016874">
    <property type="term" value="F:ligase activity"/>
    <property type="evidence" value="ECO:0007669"/>
    <property type="project" value="UniProtKB-KW"/>
</dbReference>
<feature type="chain" id="PRO_5045424650" evidence="7">
    <location>
        <begin position="28"/>
        <end position="288"/>
    </location>
</feature>
<dbReference type="EMBL" id="SJDL01000016">
    <property type="protein sequence ID" value="TBW55450.1"/>
    <property type="molecule type" value="Genomic_DNA"/>
</dbReference>
<dbReference type="PANTHER" id="PTHR47810:SF1">
    <property type="entry name" value="DNA LIGASE B"/>
    <property type="match status" value="1"/>
</dbReference>
<name>A0ABY1ZMK5_9GAMM</name>
<dbReference type="Proteomes" id="UP000313645">
    <property type="component" value="Unassembled WGS sequence"/>
</dbReference>
<dbReference type="Gene3D" id="3.30.470.30">
    <property type="entry name" value="DNA ligase/mRNA capping enzyme"/>
    <property type="match status" value="1"/>
</dbReference>
<keyword evidence="5" id="KW-0234">DNA repair</keyword>